<dbReference type="SMART" id="SM00388">
    <property type="entry name" value="HisKA"/>
    <property type="match status" value="1"/>
</dbReference>
<dbReference type="InterPro" id="IPR001789">
    <property type="entry name" value="Sig_transdc_resp-reg_receiver"/>
</dbReference>
<dbReference type="InterPro" id="IPR004358">
    <property type="entry name" value="Sig_transdc_His_kin-like_C"/>
</dbReference>
<dbReference type="InterPro" id="IPR003594">
    <property type="entry name" value="HATPase_dom"/>
</dbReference>
<feature type="domain" description="Response regulatory" evidence="6">
    <location>
        <begin position="680"/>
        <end position="796"/>
    </location>
</feature>
<keyword evidence="3 4" id="KW-0597">Phosphoprotein</keyword>
<dbReference type="PANTHER" id="PTHR43547">
    <property type="entry name" value="TWO-COMPONENT HISTIDINE KINASE"/>
    <property type="match status" value="1"/>
</dbReference>
<evidence type="ECO:0000259" key="5">
    <source>
        <dbReference type="PROSITE" id="PS50109"/>
    </source>
</evidence>
<dbReference type="CDD" id="cd00082">
    <property type="entry name" value="HisKA"/>
    <property type="match status" value="1"/>
</dbReference>
<dbReference type="CDD" id="cd00156">
    <property type="entry name" value="REC"/>
    <property type="match status" value="1"/>
</dbReference>
<dbReference type="SMART" id="SM00086">
    <property type="entry name" value="PAC"/>
    <property type="match status" value="2"/>
</dbReference>
<accession>A0ABX5RWQ6</accession>
<dbReference type="InterPro" id="IPR005467">
    <property type="entry name" value="His_kinase_dom"/>
</dbReference>
<evidence type="ECO:0000256" key="4">
    <source>
        <dbReference type="PROSITE-ProRule" id="PRU00169"/>
    </source>
</evidence>
<dbReference type="PROSITE" id="PS50113">
    <property type="entry name" value="PAC"/>
    <property type="match status" value="2"/>
</dbReference>
<dbReference type="Gene3D" id="3.40.50.2300">
    <property type="match status" value="2"/>
</dbReference>
<dbReference type="InterPro" id="IPR000014">
    <property type="entry name" value="PAS"/>
</dbReference>
<gene>
    <name evidence="8" type="ORF">EYF70_17320</name>
</gene>
<dbReference type="InterPro" id="IPR003661">
    <property type="entry name" value="HisK_dim/P_dom"/>
</dbReference>
<organism evidence="8 9">
    <name type="scientific">Pseudoduganella albidiflava</name>
    <dbReference type="NCBI Taxonomy" id="321983"/>
    <lineage>
        <taxon>Bacteria</taxon>
        <taxon>Pseudomonadati</taxon>
        <taxon>Pseudomonadota</taxon>
        <taxon>Betaproteobacteria</taxon>
        <taxon>Burkholderiales</taxon>
        <taxon>Oxalobacteraceae</taxon>
        <taxon>Telluria group</taxon>
        <taxon>Pseudoduganella</taxon>
    </lineage>
</organism>
<dbReference type="Pfam" id="PF02518">
    <property type="entry name" value="HATPase_c"/>
    <property type="match status" value="1"/>
</dbReference>
<evidence type="ECO:0000259" key="6">
    <source>
        <dbReference type="PROSITE" id="PS50110"/>
    </source>
</evidence>
<name>A0ABX5RWQ6_9BURK</name>
<dbReference type="PRINTS" id="PR00344">
    <property type="entry name" value="BCTRLSENSOR"/>
</dbReference>
<dbReference type="Gene3D" id="1.10.287.130">
    <property type="match status" value="1"/>
</dbReference>
<dbReference type="PANTHER" id="PTHR43547:SF2">
    <property type="entry name" value="HYBRID SIGNAL TRANSDUCTION HISTIDINE KINASE C"/>
    <property type="match status" value="1"/>
</dbReference>
<dbReference type="SUPFAM" id="SSF52172">
    <property type="entry name" value="CheY-like"/>
    <property type="match status" value="2"/>
</dbReference>
<dbReference type="InterPro" id="IPR000700">
    <property type="entry name" value="PAS-assoc_C"/>
</dbReference>
<dbReference type="SUPFAM" id="SSF55874">
    <property type="entry name" value="ATPase domain of HSP90 chaperone/DNA topoisomerase II/histidine kinase"/>
    <property type="match status" value="1"/>
</dbReference>
<proteinExistence type="predicted"/>
<reference evidence="8 9" key="1">
    <citation type="submission" date="2019-02" db="EMBL/GenBank/DDBJ databases">
        <title>Draft Genome Sequences of Six Type Strains of the Genus Massilia.</title>
        <authorList>
            <person name="Miess H."/>
            <person name="Frediansyhah A."/>
            <person name="Gross H."/>
        </authorList>
    </citation>
    <scope>NUCLEOTIDE SEQUENCE [LARGE SCALE GENOMIC DNA]</scope>
    <source>
        <strain evidence="8 9">DSM 17472</strain>
    </source>
</reference>
<feature type="domain" description="PAC" evidence="7">
    <location>
        <begin position="244"/>
        <end position="296"/>
    </location>
</feature>
<dbReference type="InterPro" id="IPR036890">
    <property type="entry name" value="HATPase_C_sf"/>
</dbReference>
<feature type="domain" description="PAC" evidence="7">
    <location>
        <begin position="381"/>
        <end position="433"/>
    </location>
</feature>
<feature type="modified residue" description="4-aspartylphosphate" evidence="4">
    <location>
        <position position="84"/>
    </location>
</feature>
<dbReference type="SMART" id="SM00387">
    <property type="entry name" value="HATPase_c"/>
    <property type="match status" value="1"/>
</dbReference>
<dbReference type="EC" id="2.7.13.3" evidence="2"/>
<dbReference type="InterPro" id="IPR013655">
    <property type="entry name" value="PAS_fold_3"/>
</dbReference>
<feature type="domain" description="Histidine kinase" evidence="5">
    <location>
        <begin position="444"/>
        <end position="661"/>
    </location>
</feature>
<dbReference type="InterPro" id="IPR036097">
    <property type="entry name" value="HisK_dim/P_sf"/>
</dbReference>
<dbReference type="PROSITE" id="PS50110">
    <property type="entry name" value="RESPONSE_REGULATORY"/>
    <property type="match status" value="2"/>
</dbReference>
<dbReference type="SUPFAM" id="SSF47384">
    <property type="entry name" value="Homodimeric domain of signal transducing histidine kinase"/>
    <property type="match status" value="1"/>
</dbReference>
<dbReference type="InterPro" id="IPR001610">
    <property type="entry name" value="PAC"/>
</dbReference>
<dbReference type="SUPFAM" id="SSF55785">
    <property type="entry name" value="PYP-like sensor domain (PAS domain)"/>
    <property type="match status" value="2"/>
</dbReference>
<dbReference type="Proteomes" id="UP000292307">
    <property type="component" value="Chromosome"/>
</dbReference>
<feature type="domain" description="Response regulatory" evidence="6">
    <location>
        <begin position="33"/>
        <end position="149"/>
    </location>
</feature>
<dbReference type="CDD" id="cd00130">
    <property type="entry name" value="PAS"/>
    <property type="match status" value="1"/>
</dbReference>
<dbReference type="PROSITE" id="PS50109">
    <property type="entry name" value="HIS_KIN"/>
    <property type="match status" value="1"/>
</dbReference>
<evidence type="ECO:0000256" key="3">
    <source>
        <dbReference type="ARBA" id="ARBA00022553"/>
    </source>
</evidence>
<keyword evidence="9" id="KW-1185">Reference proteome</keyword>
<evidence type="ECO:0000256" key="2">
    <source>
        <dbReference type="ARBA" id="ARBA00012438"/>
    </source>
</evidence>
<dbReference type="InterPro" id="IPR011006">
    <property type="entry name" value="CheY-like_superfamily"/>
</dbReference>
<evidence type="ECO:0000256" key="1">
    <source>
        <dbReference type="ARBA" id="ARBA00000085"/>
    </source>
</evidence>
<dbReference type="Gene3D" id="3.30.565.10">
    <property type="entry name" value="Histidine kinase-like ATPase, C-terminal domain"/>
    <property type="match status" value="1"/>
</dbReference>
<dbReference type="SMART" id="SM00448">
    <property type="entry name" value="REC"/>
    <property type="match status" value="2"/>
</dbReference>
<dbReference type="CDD" id="cd17580">
    <property type="entry name" value="REC_2_DhkD-like"/>
    <property type="match status" value="1"/>
</dbReference>
<evidence type="ECO:0000259" key="7">
    <source>
        <dbReference type="PROSITE" id="PS50113"/>
    </source>
</evidence>
<comment type="catalytic activity">
    <reaction evidence="1">
        <text>ATP + protein L-histidine = ADP + protein N-phospho-L-histidine.</text>
        <dbReference type="EC" id="2.7.13.3"/>
    </reaction>
</comment>
<dbReference type="Pfam" id="PF08447">
    <property type="entry name" value="PAS_3"/>
    <property type="match status" value="1"/>
</dbReference>
<evidence type="ECO:0000313" key="9">
    <source>
        <dbReference type="Proteomes" id="UP000292307"/>
    </source>
</evidence>
<dbReference type="Gene3D" id="3.30.450.20">
    <property type="entry name" value="PAS domain"/>
    <property type="match status" value="2"/>
</dbReference>
<dbReference type="Pfam" id="PF00072">
    <property type="entry name" value="Response_reg"/>
    <property type="match status" value="2"/>
</dbReference>
<dbReference type="InterPro" id="IPR035965">
    <property type="entry name" value="PAS-like_dom_sf"/>
</dbReference>
<sequence>MAAWAWIPLPASDQLSGSSCQVPDMSGGAERLRILLIDDNPDDRALVERELRLRIAAVSVSHVADAGALDQALAAGEFDVAVTDYRLRWTLGTEVLRAIKQRYPNTPVVMFTGSGNEEVAVEAMKEGLDDYITKTPKHYPRVPYAVLGCFERVNNRLRLQESLAREKLAKARLEVALQSARMGTWQYDVQTGQLAFSDDIGPMFGHGHGFVHATVEEALLQVHHLDSGRVRSAWAGAIERDEAFAFEARVVGADARTRWLAVSGKAVGDGTGTRRIVVGTARDVTAEVAAQEAQRAQQEELQAVLDVLPVGVAISHDPQISEITVSPYFCGLLGIEPGTNVAQAVTGPDGEQPYRYFRGGQPLEPADWPIRVAARQGTPVRSEELEVRFNDGRALTILVNAAPLLDGQAAVRGAVAAIMDVSALKSVQRELEQANRQKTEFLSVLAHELRNPMAAISYSVEMLRHVATPDAIHKAREVIGRQTAHMRKLLDDLLDLSRITHNRIDLVLRPIDLRSVIEHAYESTQALLEAQRHRIAFELPDRPLMVLGDEVRLTQVFTNLLNNAAKFTPAGGSVTVAGAVDERHVVLEVIDNGAGIHPSELEHVFEMFVQGKGKASGGVPGLGIGLAIVRKLVELHGGTAQAFSKGPGSGTTFRIELPRAEEAETTQVRPGGHDAGKHGRLLVADDNVDAADLLGAVLAMEGYPVEVAYDGEAAIELAGRWRPDLMLLDIGMPRATGLDVARWIRAQDWGTHVVLIAITGWGQHEDRRATREAGFDVHLVKPVSPTEIVALIGKHLGAPHGDARHSRD</sequence>
<dbReference type="CDD" id="cd00075">
    <property type="entry name" value="HATPase"/>
    <property type="match status" value="1"/>
</dbReference>
<dbReference type="Pfam" id="PF00512">
    <property type="entry name" value="HisKA"/>
    <property type="match status" value="1"/>
</dbReference>
<protein>
    <recommendedName>
        <fullName evidence="2">histidine kinase</fullName>
        <ecNumber evidence="2">2.7.13.3</ecNumber>
    </recommendedName>
</protein>
<evidence type="ECO:0000313" key="8">
    <source>
        <dbReference type="EMBL" id="QBI02406.1"/>
    </source>
</evidence>
<dbReference type="EMBL" id="CP036401">
    <property type="protein sequence ID" value="QBI02406.1"/>
    <property type="molecule type" value="Genomic_DNA"/>
</dbReference>
<feature type="modified residue" description="4-aspartylphosphate" evidence="4">
    <location>
        <position position="729"/>
    </location>
</feature>